<name>A0A517SQL1_9BACT</name>
<evidence type="ECO:0000313" key="4">
    <source>
        <dbReference type="Proteomes" id="UP000315003"/>
    </source>
</evidence>
<keyword evidence="2" id="KW-0812">Transmembrane</keyword>
<sequence length="1121" mass="123812" precursor="true">MNPQRIESIEIPERLAELLSRFGRAQWRGLIKRRLAMGVLLIWAVFMACCVVERLQAIPALVRAVILIGIVCVALFQLLQILIWPLRHRGLMALASRFAQDQHDSQHADFADRLFGAIELSQNPRELARSKDLCQASLHRLDQQAGPLDDRLFDDSSPSIWRRGLVAFLLGSLLCIAAMPAACWNTTQRVLLPWHSIERYTFVAKPSLPAIVHVPVGETSSWSLQLPSGGRWIPATATLAGEDWSQSAELVTGGDEQLAGRYPFEIPGLQQPSELTVRVGDLQITQRFSPASRPVLKSLDAEVCLPNYLQLADQDPCLKTTIDDGVFALVKGASASVLATFSKPLSHATVNGKTIAVTGDRLEIPVDGQDEILVDWVDELGIAVAEPLLITVDRFDDRLPALQVTHDPIDQRVLDSQPLEFRLLAEDDFRVREVTLHWRSADQKGQRVLGPAQRLTVTSLSNDQPVRLPLQAVFQASAMHAPNGLVELQFSIADDHPEHHPVFSQPIELQVLSANDHAIWLSNQLERWQQSALDLRDQELQLFQRNQTLYSQPADRRDADWAEQVFRQAREETINARQLRQVAAEGKRLLQMAARNQRVEVQELETLATSVSALSKMANQQMPEVSKLLKQAADLADASLAAAMLPAADPSADADIAKDRTKPGDTDNESPFQAAADTETTQGDLKPGQGSAETNANAETNATASSSDGSKPRLGLLSTNVVDTSGRKVKPTAPSKAEGQQQVDQALAEAIERHTELVAQFDEVADQLKALLGNLEDSTLVKRLKSVSRMQNRLSVQLSHQMERRFAQPADQSDAEVEPLVQQVAEASRKVGLVMDDLDAFCERRDVPHFAHVLAEMKASLVTQKLSQLEKDVVDRPGLAFSAAEYWADTLDRWADDLVLPGEQQEPSNSTLKNPKSLSPKILLELMRILESEVNLRTQTRIAQQGKQAMEPNDYMAEAIRLSETQDLLRDRMDVVIDTLIAVPEGQVHFRGEIDLLGFASDAMVDATKTLVQPETGPPAIAAQTEAIELLLRSNKVNPDTSGNSRQGSQGGTTDQAALTLLAEGLNEKAMQRDSETLLSTGGQNHRVPQVIQFGLQEYYQRLDQRRRPEPSSPSNQEASQ</sequence>
<feature type="compositionally biased region" description="Low complexity" evidence="1">
    <location>
        <begin position="691"/>
        <end position="707"/>
    </location>
</feature>
<proteinExistence type="predicted"/>
<feature type="region of interest" description="Disordered" evidence="1">
    <location>
        <begin position="1099"/>
        <end position="1121"/>
    </location>
</feature>
<feature type="transmembrane region" description="Helical" evidence="2">
    <location>
        <begin position="35"/>
        <end position="55"/>
    </location>
</feature>
<protein>
    <submittedName>
        <fullName evidence="3">Uncharacterized protein</fullName>
    </submittedName>
</protein>
<dbReference type="EMBL" id="CP036272">
    <property type="protein sequence ID" value="QDT58408.1"/>
    <property type="molecule type" value="Genomic_DNA"/>
</dbReference>
<evidence type="ECO:0000256" key="2">
    <source>
        <dbReference type="SAM" id="Phobius"/>
    </source>
</evidence>
<dbReference type="OrthoDB" id="220056at2"/>
<reference evidence="3 4" key="1">
    <citation type="submission" date="2019-02" db="EMBL/GenBank/DDBJ databases">
        <title>Deep-cultivation of Planctomycetes and their phenomic and genomic characterization uncovers novel biology.</title>
        <authorList>
            <person name="Wiegand S."/>
            <person name="Jogler M."/>
            <person name="Boedeker C."/>
            <person name="Pinto D."/>
            <person name="Vollmers J."/>
            <person name="Rivas-Marin E."/>
            <person name="Kohn T."/>
            <person name="Peeters S.H."/>
            <person name="Heuer A."/>
            <person name="Rast P."/>
            <person name="Oberbeckmann S."/>
            <person name="Bunk B."/>
            <person name="Jeske O."/>
            <person name="Meyerdierks A."/>
            <person name="Storesund J.E."/>
            <person name="Kallscheuer N."/>
            <person name="Luecker S."/>
            <person name="Lage O.M."/>
            <person name="Pohl T."/>
            <person name="Merkel B.J."/>
            <person name="Hornburger P."/>
            <person name="Mueller R.-W."/>
            <person name="Bruemmer F."/>
            <person name="Labrenz M."/>
            <person name="Spormann A.M."/>
            <person name="Op den Camp H."/>
            <person name="Overmann J."/>
            <person name="Amann R."/>
            <person name="Jetten M.S.M."/>
            <person name="Mascher T."/>
            <person name="Medema M.H."/>
            <person name="Devos D.P."/>
            <person name="Kaster A.-K."/>
            <person name="Ovreas L."/>
            <person name="Rohde M."/>
            <person name="Galperin M.Y."/>
            <person name="Jogler C."/>
        </authorList>
    </citation>
    <scope>NUCLEOTIDE SEQUENCE [LARGE SCALE GENOMIC DNA]</scope>
    <source>
        <strain evidence="3 4">SV_7m_r</strain>
    </source>
</reference>
<accession>A0A517SQL1</accession>
<feature type="transmembrane region" description="Helical" evidence="2">
    <location>
        <begin position="61"/>
        <end position="84"/>
    </location>
</feature>
<feature type="region of interest" description="Disordered" evidence="1">
    <location>
        <begin position="651"/>
        <end position="743"/>
    </location>
</feature>
<dbReference type="RefSeq" id="WP_145269551.1">
    <property type="nucleotide sequence ID" value="NZ_CP036272.1"/>
</dbReference>
<feature type="transmembrane region" description="Helical" evidence="2">
    <location>
        <begin position="165"/>
        <end position="182"/>
    </location>
</feature>
<feature type="compositionally biased region" description="Basic and acidic residues" evidence="1">
    <location>
        <begin position="1101"/>
        <end position="1110"/>
    </location>
</feature>
<dbReference type="AlphaFoldDB" id="A0A517SQL1"/>
<keyword evidence="2" id="KW-1133">Transmembrane helix</keyword>
<keyword evidence="4" id="KW-1185">Reference proteome</keyword>
<organism evidence="3 4">
    <name type="scientific">Stieleria bergensis</name>
    <dbReference type="NCBI Taxonomy" id="2528025"/>
    <lineage>
        <taxon>Bacteria</taxon>
        <taxon>Pseudomonadati</taxon>
        <taxon>Planctomycetota</taxon>
        <taxon>Planctomycetia</taxon>
        <taxon>Pirellulales</taxon>
        <taxon>Pirellulaceae</taxon>
        <taxon>Stieleria</taxon>
    </lineage>
</organism>
<dbReference type="Proteomes" id="UP000315003">
    <property type="component" value="Chromosome"/>
</dbReference>
<evidence type="ECO:0000313" key="3">
    <source>
        <dbReference type="EMBL" id="QDT58408.1"/>
    </source>
</evidence>
<keyword evidence="2" id="KW-0472">Membrane</keyword>
<gene>
    <name evidence="3" type="ORF">SV7mr_09000</name>
</gene>
<evidence type="ECO:0000256" key="1">
    <source>
        <dbReference type="SAM" id="MobiDB-lite"/>
    </source>
</evidence>
<feature type="compositionally biased region" description="Basic and acidic residues" evidence="1">
    <location>
        <begin position="655"/>
        <end position="665"/>
    </location>
</feature>